<dbReference type="SUPFAM" id="SSF53850">
    <property type="entry name" value="Periplasmic binding protein-like II"/>
    <property type="match status" value="1"/>
</dbReference>
<dbReference type="SUPFAM" id="SSF46785">
    <property type="entry name" value="Winged helix' DNA-binding domain"/>
    <property type="match status" value="1"/>
</dbReference>
<dbReference type="GO" id="GO:0005829">
    <property type="term" value="C:cytosol"/>
    <property type="evidence" value="ECO:0007669"/>
    <property type="project" value="TreeGrafter"/>
</dbReference>
<dbReference type="EMBL" id="AZDT01000066">
    <property type="protein sequence ID" value="KRK72795.1"/>
    <property type="molecule type" value="Genomic_DNA"/>
</dbReference>
<keyword evidence="3" id="KW-0238">DNA-binding</keyword>
<dbReference type="InterPro" id="IPR005119">
    <property type="entry name" value="LysR_subst-bd"/>
</dbReference>
<comment type="caution">
    <text evidence="6">The sequence shown here is derived from an EMBL/GenBank/DDBJ whole genome shotgun (WGS) entry which is preliminary data.</text>
</comment>
<dbReference type="Proteomes" id="UP000051162">
    <property type="component" value="Unassembled WGS sequence"/>
</dbReference>
<evidence type="ECO:0000313" key="6">
    <source>
        <dbReference type="EMBL" id="KRK72795.1"/>
    </source>
</evidence>
<evidence type="ECO:0000256" key="3">
    <source>
        <dbReference type="ARBA" id="ARBA00023125"/>
    </source>
</evidence>
<dbReference type="FunFam" id="1.10.10.10:FF:000001">
    <property type="entry name" value="LysR family transcriptional regulator"/>
    <property type="match status" value="1"/>
</dbReference>
<dbReference type="InterPro" id="IPR050950">
    <property type="entry name" value="HTH-type_LysR_regulators"/>
</dbReference>
<dbReference type="Pfam" id="PF00126">
    <property type="entry name" value="HTH_1"/>
    <property type="match status" value="1"/>
</dbReference>
<dbReference type="GO" id="GO:0003700">
    <property type="term" value="F:DNA-binding transcription factor activity"/>
    <property type="evidence" value="ECO:0007669"/>
    <property type="project" value="InterPro"/>
</dbReference>
<feature type="domain" description="HTH lysR-type" evidence="5">
    <location>
        <begin position="4"/>
        <end position="61"/>
    </location>
</feature>
<dbReference type="PROSITE" id="PS50931">
    <property type="entry name" value="HTH_LYSR"/>
    <property type="match status" value="1"/>
</dbReference>
<keyword evidence="7" id="KW-1185">Reference proteome</keyword>
<protein>
    <recommendedName>
        <fullName evidence="5">HTH lysR-type domain-containing protein</fullName>
    </recommendedName>
</protein>
<keyword evidence="2" id="KW-0805">Transcription regulation</keyword>
<dbReference type="Pfam" id="PF03466">
    <property type="entry name" value="LysR_substrate"/>
    <property type="match status" value="1"/>
</dbReference>
<dbReference type="CDD" id="cd05466">
    <property type="entry name" value="PBP2_LTTR_substrate"/>
    <property type="match status" value="1"/>
</dbReference>
<evidence type="ECO:0000256" key="4">
    <source>
        <dbReference type="ARBA" id="ARBA00023163"/>
    </source>
</evidence>
<dbReference type="InterPro" id="IPR036390">
    <property type="entry name" value="WH_DNA-bd_sf"/>
</dbReference>
<dbReference type="PATRIC" id="fig|1423773.3.peg.1025"/>
<evidence type="ECO:0000259" key="5">
    <source>
        <dbReference type="PROSITE" id="PS50931"/>
    </source>
</evidence>
<reference evidence="6 7" key="1">
    <citation type="journal article" date="2015" name="Genome Announc.">
        <title>Expanding the biotechnology potential of lactobacilli through comparative genomics of 213 strains and associated genera.</title>
        <authorList>
            <person name="Sun Z."/>
            <person name="Harris H.M."/>
            <person name="McCann A."/>
            <person name="Guo C."/>
            <person name="Argimon S."/>
            <person name="Zhang W."/>
            <person name="Yang X."/>
            <person name="Jeffery I.B."/>
            <person name="Cooney J.C."/>
            <person name="Kagawa T.F."/>
            <person name="Liu W."/>
            <person name="Song Y."/>
            <person name="Salvetti E."/>
            <person name="Wrobel A."/>
            <person name="Rasinkangas P."/>
            <person name="Parkhill J."/>
            <person name="Rea M.C."/>
            <person name="O'Sullivan O."/>
            <person name="Ritari J."/>
            <person name="Douillard F.P."/>
            <person name="Paul Ross R."/>
            <person name="Yang R."/>
            <person name="Briner A.E."/>
            <person name="Felis G.E."/>
            <person name="de Vos W.M."/>
            <person name="Barrangou R."/>
            <person name="Klaenhammer T.R."/>
            <person name="Caufield P.W."/>
            <person name="Cui Y."/>
            <person name="Zhang H."/>
            <person name="O'Toole P.W."/>
        </authorList>
    </citation>
    <scope>NUCLEOTIDE SEQUENCE [LARGE SCALE GENOMIC DNA]</scope>
    <source>
        <strain evidence="6 7">DSM 19117</strain>
    </source>
</reference>
<dbReference type="Gene3D" id="3.40.190.290">
    <property type="match status" value="1"/>
</dbReference>
<organism evidence="6 7">
    <name type="scientific">Levilactobacillus namurensis DSM 19117</name>
    <dbReference type="NCBI Taxonomy" id="1423773"/>
    <lineage>
        <taxon>Bacteria</taxon>
        <taxon>Bacillati</taxon>
        <taxon>Bacillota</taxon>
        <taxon>Bacilli</taxon>
        <taxon>Lactobacillales</taxon>
        <taxon>Lactobacillaceae</taxon>
        <taxon>Levilactobacillus</taxon>
    </lineage>
</organism>
<accession>A0A0R1JNV1</accession>
<dbReference type="InterPro" id="IPR000847">
    <property type="entry name" value="LysR_HTH_N"/>
</dbReference>
<name>A0A0R1JNV1_9LACO</name>
<dbReference type="GO" id="GO:0003677">
    <property type="term" value="F:DNA binding"/>
    <property type="evidence" value="ECO:0007669"/>
    <property type="project" value="UniProtKB-KW"/>
</dbReference>
<sequence length="296" mass="32859">MLLVDLQQLQNFLVIAQEENITHAAEYLHISQPALSRQIQALEKEFGKPLLIREAKKVSLTKDGVLLRKRAAEITNLVTKTNDEMRADHHELDGDILLGVSETDAIQVIGRAASRLISQYPKVTLKLRNGNNESILSRVNSGVVDLGLYFGQVDQTVFNSFALPRLNRFGALLPKQNPLATKGVITPDDLVPESLILYQGALDDGSLAEWFQRDIADLKITGTFDMYLSAKKMVESGLGIALVFDDLVDYQDSDLVCRPIAPEIAIPVSLIWKKYQIFSETVQALLTLVKQSMGVD</sequence>
<proteinExistence type="inferred from homology"/>
<dbReference type="STRING" id="1423773.FD30_GL001000"/>
<keyword evidence="4" id="KW-0804">Transcription</keyword>
<comment type="similarity">
    <text evidence="1">Belongs to the LysR transcriptional regulatory family.</text>
</comment>
<dbReference type="Gene3D" id="1.10.10.10">
    <property type="entry name" value="Winged helix-like DNA-binding domain superfamily/Winged helix DNA-binding domain"/>
    <property type="match status" value="1"/>
</dbReference>
<dbReference type="PRINTS" id="PR00039">
    <property type="entry name" value="HTHLYSR"/>
</dbReference>
<dbReference type="PANTHER" id="PTHR30419:SF8">
    <property type="entry name" value="NITROGEN ASSIMILATION TRANSCRIPTIONAL ACTIVATOR-RELATED"/>
    <property type="match status" value="1"/>
</dbReference>
<dbReference type="AlphaFoldDB" id="A0A0R1JNV1"/>
<evidence type="ECO:0000313" key="7">
    <source>
        <dbReference type="Proteomes" id="UP000051162"/>
    </source>
</evidence>
<dbReference type="InterPro" id="IPR036388">
    <property type="entry name" value="WH-like_DNA-bd_sf"/>
</dbReference>
<dbReference type="PANTHER" id="PTHR30419">
    <property type="entry name" value="HTH-TYPE TRANSCRIPTIONAL REGULATOR YBHD"/>
    <property type="match status" value="1"/>
</dbReference>
<evidence type="ECO:0000256" key="1">
    <source>
        <dbReference type="ARBA" id="ARBA00009437"/>
    </source>
</evidence>
<evidence type="ECO:0000256" key="2">
    <source>
        <dbReference type="ARBA" id="ARBA00023015"/>
    </source>
</evidence>
<gene>
    <name evidence="6" type="ORF">FD30_GL001000</name>
</gene>